<evidence type="ECO:0000313" key="2">
    <source>
        <dbReference type="EMBL" id="ORX74136.1"/>
    </source>
</evidence>
<dbReference type="PANTHER" id="PTHR47668:SF1">
    <property type="entry name" value="DIENELACTONE HYDROLASE DOMAIN-CONTAINING PROTEIN-RELATED"/>
    <property type="match status" value="1"/>
</dbReference>
<comment type="caution">
    <text evidence="2">The sequence shown here is derived from an EMBL/GenBank/DDBJ whole genome shotgun (WGS) entry which is preliminary data.</text>
</comment>
<dbReference type="AlphaFoldDB" id="A0A1Y1WLT0"/>
<dbReference type="GO" id="GO:0016787">
    <property type="term" value="F:hydrolase activity"/>
    <property type="evidence" value="ECO:0007669"/>
    <property type="project" value="UniProtKB-KW"/>
</dbReference>
<keyword evidence="2" id="KW-0378">Hydrolase</keyword>
<dbReference type="SUPFAM" id="SSF53474">
    <property type="entry name" value="alpha/beta-Hydrolases"/>
    <property type="match status" value="1"/>
</dbReference>
<dbReference type="GeneID" id="63802748"/>
<sequence length="237" mass="25570">MSFVEACCNTPPVTAKYVKAGEIRTIDGTDVYFAGPGSSKLGLIFCYDIFGFHPNAFQFADILGNAGFRVAIPDFLKGKPVTTAELGNRELIAEFAAKRAPWSFNKATYEMAHSALLSEGAEKIGAVGLCWGAKLAISALAEDLAVAAILIHPSMLTADDFSEAAGPVLLIETRDEKDLSEEFALVKARYSLSVRDRYDDMHHGFTGARGDYSKKEQADRANQAIKATITFFAGVAN</sequence>
<accession>A0A1Y1WLT0</accession>
<dbReference type="InterPro" id="IPR029058">
    <property type="entry name" value="AB_hydrolase_fold"/>
</dbReference>
<dbReference type="Pfam" id="PF01738">
    <property type="entry name" value="DLH"/>
    <property type="match status" value="1"/>
</dbReference>
<dbReference type="PANTHER" id="PTHR47668">
    <property type="entry name" value="DIENELACTONE HYDROLASE FAMILY PROTEIN (AFU_ORTHOLOGUE AFUA_6G01940)"/>
    <property type="match status" value="1"/>
</dbReference>
<dbReference type="STRING" id="61395.A0A1Y1WLT0"/>
<dbReference type="InterPro" id="IPR002925">
    <property type="entry name" value="Dienelactn_hydro"/>
</dbReference>
<dbReference type="RefSeq" id="XP_040747347.1">
    <property type="nucleotide sequence ID" value="XM_040886100.1"/>
</dbReference>
<proteinExistence type="predicted"/>
<evidence type="ECO:0000259" key="1">
    <source>
        <dbReference type="Pfam" id="PF01738"/>
    </source>
</evidence>
<dbReference type="OrthoDB" id="17560at2759"/>
<feature type="domain" description="Dienelactone hydrolase" evidence="1">
    <location>
        <begin position="30"/>
        <end position="233"/>
    </location>
</feature>
<gene>
    <name evidence="2" type="ORF">DL89DRAFT_264093</name>
</gene>
<keyword evidence="3" id="KW-1185">Reference proteome</keyword>
<name>A0A1Y1WLT0_9FUNG</name>
<dbReference type="EMBL" id="MCFD01000001">
    <property type="protein sequence ID" value="ORX74136.1"/>
    <property type="molecule type" value="Genomic_DNA"/>
</dbReference>
<protein>
    <submittedName>
        <fullName evidence="2">Alpha/beta-hydrolase</fullName>
    </submittedName>
</protein>
<organism evidence="2 3">
    <name type="scientific">Linderina pennispora</name>
    <dbReference type="NCBI Taxonomy" id="61395"/>
    <lineage>
        <taxon>Eukaryota</taxon>
        <taxon>Fungi</taxon>
        <taxon>Fungi incertae sedis</taxon>
        <taxon>Zoopagomycota</taxon>
        <taxon>Kickxellomycotina</taxon>
        <taxon>Kickxellomycetes</taxon>
        <taxon>Kickxellales</taxon>
        <taxon>Kickxellaceae</taxon>
        <taxon>Linderina</taxon>
    </lineage>
</organism>
<dbReference type="Proteomes" id="UP000193922">
    <property type="component" value="Unassembled WGS sequence"/>
</dbReference>
<reference evidence="2 3" key="1">
    <citation type="submission" date="2016-07" db="EMBL/GenBank/DDBJ databases">
        <title>Pervasive Adenine N6-methylation of Active Genes in Fungi.</title>
        <authorList>
            <consortium name="DOE Joint Genome Institute"/>
            <person name="Mondo S.J."/>
            <person name="Dannebaum R.O."/>
            <person name="Kuo R.C."/>
            <person name="Labutti K."/>
            <person name="Haridas S."/>
            <person name="Kuo A."/>
            <person name="Salamov A."/>
            <person name="Ahrendt S.R."/>
            <person name="Lipzen A."/>
            <person name="Sullivan W."/>
            <person name="Andreopoulos W.B."/>
            <person name="Clum A."/>
            <person name="Lindquist E."/>
            <person name="Daum C."/>
            <person name="Ramamoorthy G.K."/>
            <person name="Gryganskyi A."/>
            <person name="Culley D."/>
            <person name="Magnuson J.K."/>
            <person name="James T.Y."/>
            <person name="O'Malley M.A."/>
            <person name="Stajich J.E."/>
            <person name="Spatafora J.W."/>
            <person name="Visel A."/>
            <person name="Grigoriev I.V."/>
        </authorList>
    </citation>
    <scope>NUCLEOTIDE SEQUENCE [LARGE SCALE GENOMIC DNA]</scope>
    <source>
        <strain evidence="2 3">ATCC 12442</strain>
    </source>
</reference>
<dbReference type="Gene3D" id="3.40.50.1820">
    <property type="entry name" value="alpha/beta hydrolase"/>
    <property type="match status" value="1"/>
</dbReference>
<evidence type="ECO:0000313" key="3">
    <source>
        <dbReference type="Proteomes" id="UP000193922"/>
    </source>
</evidence>